<evidence type="ECO:0000313" key="4">
    <source>
        <dbReference type="Proteomes" id="UP000310168"/>
    </source>
</evidence>
<feature type="domain" description="WCX" evidence="2">
    <location>
        <begin position="257"/>
        <end position="325"/>
    </location>
</feature>
<name>A0ABY2TTP2_9SPIR</name>
<evidence type="ECO:0000259" key="1">
    <source>
        <dbReference type="Pfam" id="PF13280"/>
    </source>
</evidence>
<evidence type="ECO:0000313" key="3">
    <source>
        <dbReference type="EMBL" id="TKZ36258.1"/>
    </source>
</evidence>
<accession>A0ABY2TTP2</accession>
<feature type="domain" description="WYL" evidence="1">
    <location>
        <begin position="157"/>
        <end position="225"/>
    </location>
</feature>
<dbReference type="RefSeq" id="WP_137997269.1">
    <property type="nucleotide sequence ID" value="NZ_SJDU01000011.1"/>
</dbReference>
<proteinExistence type="predicted"/>
<sequence length="340" mass="40233">MRSKKNKNPKNNIIKKAQNLPYARILFIDKMISEGDFPSAPKIAKEYEGVSVITIKRDIEYMRDILNAPIEYDKNRKGYYYLDKTFRLPFLFANEDEILSGSIAIKLLYQYRGTPIYKNVKNIFGYFNRVVEKSNDKNFEKRIIFLEEYSPSFSEEVWNILIKAIKENRYIKFSYKSAWRNYEGHGYYIAPYQIVSKAGVWYFAGYSKRQESVSLYCLHRITFIEIADETFEMPKDYKYLNDKEISFGVFKDEDKKECKIIFYNESAAYISERKFSEDQKIEKREDGSVVATFSSGQIYEILRFVLSQGSNAIPLQPKSLVEEWKNNIKIMNENIDKFLK</sequence>
<dbReference type="PROSITE" id="PS52050">
    <property type="entry name" value="WYL"/>
    <property type="match status" value="1"/>
</dbReference>
<protein>
    <submittedName>
        <fullName evidence="3">WYL domain-containing protein</fullName>
    </submittedName>
</protein>
<comment type="caution">
    <text evidence="3">The sequence shown here is derived from an EMBL/GenBank/DDBJ whole genome shotgun (WGS) entry which is preliminary data.</text>
</comment>
<dbReference type="PANTHER" id="PTHR34580:SF9">
    <property type="entry name" value="SLL5097 PROTEIN"/>
    <property type="match status" value="1"/>
</dbReference>
<organism evidence="3 4">
    <name type="scientific">Brachyspira catarrhinii</name>
    <dbReference type="NCBI Taxonomy" id="2528966"/>
    <lineage>
        <taxon>Bacteria</taxon>
        <taxon>Pseudomonadati</taxon>
        <taxon>Spirochaetota</taxon>
        <taxon>Spirochaetia</taxon>
        <taxon>Brachyspirales</taxon>
        <taxon>Brachyspiraceae</taxon>
        <taxon>Brachyspira</taxon>
    </lineage>
</organism>
<dbReference type="InterPro" id="IPR026881">
    <property type="entry name" value="WYL_dom"/>
</dbReference>
<keyword evidence="4" id="KW-1185">Reference proteome</keyword>
<gene>
    <name evidence="3" type="ORF">EZH24_00980</name>
</gene>
<dbReference type="EMBL" id="SJDU01000011">
    <property type="protein sequence ID" value="TKZ36258.1"/>
    <property type="molecule type" value="Genomic_DNA"/>
</dbReference>
<dbReference type="Proteomes" id="UP000310168">
    <property type="component" value="Unassembled WGS sequence"/>
</dbReference>
<dbReference type="PANTHER" id="PTHR34580">
    <property type="match status" value="1"/>
</dbReference>
<dbReference type="Pfam" id="PF13280">
    <property type="entry name" value="WYL"/>
    <property type="match status" value="1"/>
</dbReference>
<dbReference type="Pfam" id="PF25583">
    <property type="entry name" value="WCX"/>
    <property type="match status" value="1"/>
</dbReference>
<dbReference type="InterPro" id="IPR057727">
    <property type="entry name" value="WCX_dom"/>
</dbReference>
<evidence type="ECO:0000259" key="2">
    <source>
        <dbReference type="Pfam" id="PF25583"/>
    </source>
</evidence>
<reference evidence="3 4" key="1">
    <citation type="journal article" date="2019" name="Anaerobe">
        <title>Brachyspira catarrhinii sp. nov., an anaerobic intestinal spirochaete isolated from vervet monkeys may have been misidentified as Brachyspira aalborgi in previous studies.</title>
        <authorList>
            <person name="Phillips N.D."/>
            <person name="La T."/>
            <person name="Hampson D.J."/>
        </authorList>
    </citation>
    <scope>NUCLEOTIDE SEQUENCE [LARGE SCALE GENOMIC DNA]</scope>
    <source>
        <strain evidence="3 4">Z12</strain>
    </source>
</reference>
<dbReference type="InterPro" id="IPR051534">
    <property type="entry name" value="CBASS_pafABC_assoc_protein"/>
</dbReference>